<proteinExistence type="predicted"/>
<keyword evidence="1" id="KW-1133">Transmembrane helix</keyword>
<feature type="transmembrane region" description="Helical" evidence="1">
    <location>
        <begin position="6"/>
        <end position="31"/>
    </location>
</feature>
<evidence type="ECO:0000256" key="1">
    <source>
        <dbReference type="SAM" id="Phobius"/>
    </source>
</evidence>
<keyword evidence="1" id="KW-0812">Transmembrane</keyword>
<keyword evidence="1" id="KW-0472">Membrane</keyword>
<dbReference type="EMBL" id="BK014833">
    <property type="protein sequence ID" value="DAD77789.1"/>
    <property type="molecule type" value="Genomic_DNA"/>
</dbReference>
<evidence type="ECO:0000313" key="2">
    <source>
        <dbReference type="EMBL" id="DAD77789.1"/>
    </source>
</evidence>
<organism evidence="2">
    <name type="scientific">Myoviridae sp. ctCL221</name>
    <dbReference type="NCBI Taxonomy" id="2826630"/>
    <lineage>
        <taxon>Viruses</taxon>
        <taxon>Duplodnaviria</taxon>
        <taxon>Heunggongvirae</taxon>
        <taxon>Uroviricota</taxon>
        <taxon>Caudoviricetes</taxon>
    </lineage>
</organism>
<protein>
    <submittedName>
        <fullName evidence="2">Uncharacterized protein</fullName>
    </submittedName>
</protein>
<sequence length="128" mass="14818">MKGFLITIGIIILIIILTVIGVFGGWFNTWFKNKVDYIDRKIGDRTSYSTIKKVEDTCRSMIASYKTDMATYEQYRNSTSDEKQSWAEQAKMRANKTANTYNEYILKNSFVFDGNIPADIETRLMIID</sequence>
<reference evidence="2" key="1">
    <citation type="journal article" date="2021" name="Proc. Natl. Acad. Sci. U.S.A.">
        <title>A Catalog of Tens of Thousands of Viruses from Human Metagenomes Reveals Hidden Associations with Chronic Diseases.</title>
        <authorList>
            <person name="Tisza M.J."/>
            <person name="Buck C.B."/>
        </authorList>
    </citation>
    <scope>NUCLEOTIDE SEQUENCE</scope>
    <source>
        <strain evidence="2">CtCL221</strain>
    </source>
</reference>
<accession>A0A8S5M657</accession>
<name>A0A8S5M657_9CAUD</name>